<feature type="compositionally biased region" description="Basic and acidic residues" evidence="1">
    <location>
        <begin position="1172"/>
        <end position="1188"/>
    </location>
</feature>
<keyword evidence="2" id="KW-0812">Transmembrane</keyword>
<evidence type="ECO:0000313" key="4">
    <source>
        <dbReference type="EMBL" id="KAF2568415.1"/>
    </source>
</evidence>
<dbReference type="GO" id="GO:0007035">
    <property type="term" value="P:vacuolar acidification"/>
    <property type="evidence" value="ECO:0007669"/>
    <property type="project" value="TreeGrafter"/>
</dbReference>
<protein>
    <recommendedName>
        <fullName evidence="3">RAVE complex protein Rav1 C-terminal domain-containing protein</fullName>
    </recommendedName>
</protein>
<proteinExistence type="predicted"/>
<dbReference type="InterPro" id="IPR036322">
    <property type="entry name" value="WD40_repeat_dom_sf"/>
</dbReference>
<keyword evidence="2" id="KW-0472">Membrane</keyword>
<gene>
    <name evidence="4" type="ORF">F2Q68_00023709</name>
</gene>
<dbReference type="InterPro" id="IPR052208">
    <property type="entry name" value="DmX-like/RAVE_component"/>
</dbReference>
<evidence type="ECO:0000256" key="2">
    <source>
        <dbReference type="SAM" id="Phobius"/>
    </source>
</evidence>
<feature type="transmembrane region" description="Helical" evidence="2">
    <location>
        <begin position="1286"/>
        <end position="1309"/>
    </location>
</feature>
<feature type="compositionally biased region" description="Low complexity" evidence="1">
    <location>
        <begin position="954"/>
        <end position="967"/>
    </location>
</feature>
<evidence type="ECO:0000313" key="5">
    <source>
        <dbReference type="Proteomes" id="UP000712281"/>
    </source>
</evidence>
<feature type="domain" description="RAVE complex protein Rav1 C-terminal" evidence="3">
    <location>
        <begin position="661"/>
        <end position="917"/>
    </location>
</feature>
<feature type="compositionally biased region" description="Polar residues" evidence="1">
    <location>
        <begin position="972"/>
        <end position="989"/>
    </location>
</feature>
<dbReference type="Proteomes" id="UP000712281">
    <property type="component" value="Unassembled WGS sequence"/>
</dbReference>
<feature type="region of interest" description="Disordered" evidence="1">
    <location>
        <begin position="1146"/>
        <end position="1188"/>
    </location>
</feature>
<dbReference type="GO" id="GO:0043291">
    <property type="term" value="C:RAVE complex"/>
    <property type="evidence" value="ECO:0007669"/>
    <property type="project" value="TreeGrafter"/>
</dbReference>
<dbReference type="PANTHER" id="PTHR13950">
    <property type="entry name" value="RABCONNECTIN-RELATED"/>
    <property type="match status" value="1"/>
</dbReference>
<dbReference type="InterPro" id="IPR022033">
    <property type="entry name" value="Rav1p_C"/>
</dbReference>
<feature type="compositionally biased region" description="Basic residues" evidence="1">
    <location>
        <begin position="1268"/>
        <end position="1281"/>
    </location>
</feature>
<feature type="region of interest" description="Disordered" evidence="1">
    <location>
        <begin position="1255"/>
        <end position="1281"/>
    </location>
</feature>
<feature type="compositionally biased region" description="Basic and acidic residues" evidence="1">
    <location>
        <begin position="1146"/>
        <end position="1155"/>
    </location>
</feature>
<sequence length="1314" mass="145675">MPETSQDPISATDPIDQLPLRLLRSEIVPPAPSRSNSSIDWLPDFAGYSWLAYGASSLLVISHLPSPLRGEDSANGPLFRQILEVSGDVSSPVTAVSWSPVTPSVGELAVASGSYVRLFARDLSDLNGSFCWSQSDVLLQETKVEAIEWTGSGDGIIVGGTDIVLWKRRNQSWEIAWKFPGDYLQDLVSSTWSFEGPFASATSWSKFPSECDDEAGKGVLAFYADGEIYRKVELPHPQRISMIQWRPVAAEQSVERAGKSVRNVLMTCCLDGAVRLWCEVDGGKAKKGLKDVHGHKKSFCVAAVIEINQVLDGCLGRDLFVFWGTRSGGILKTIEGTNQLFTTEKYDHENVGNCEWLVGQGPGKSASLWAVHCLDDISPMRFPRITLWARQETNGTDLEPLSITDATGFSDRLPLKKVSVLRNNLYGTPDICSSIYLSSRNTIYWSSLHTVRSHALEDSPPDKSSVLQCITEKVLDLDGHGGKILQVAFTPIISGAGYTASLDYNGLIIIWSSCDYLNRAIDHPISVSSWKHCGRLQNQELRLKYTSICWAPSSLNDESFLLAGHVQGIDCYSVRKGGSGYGGFLTHYICTIPLAVSQPFEDGPTSIFARPLPDSCGKTFKTLFMIYANLPKLVNTTEGGDSELLSKSMPLTATAYGSDTLKDTTSMLHIVEKLGGALPLYHPHALLVAVRSGNWKRASAALRHLAENITSGDTSVKDHGVKSDLCQDILLSKYYEGSVSNGPNRKDFHWGGTSGSMLQNSQFQAGLQSNFSMDSYSPNGSQSSPATDLELTGFCEQLEKLSDEGNISRTEKIQYFAIVDLLREIGNPHSTSVYASLDEAGRRFWITLRFKQLYLARSSGKPASVEELDIDSSMIGWAFHSESQENLSGSLLPIESSWQQMRSLGFGFWCSDVAQLRPRRYGEMMAAGEARAVWQRTVNRYFVQEDAKRAPKLTTSSCQSSSSTVSSKQVEDSGSSRTVVDPQNQSSSCAGFMPRLPNPNFPHMLPHNTSLWGHHHHIQQDHKEQVKTPLEAEVDISEKKPELGAKSFKSESFQEFIELMETRESYVSFEKDESSSENKLLNELPFDPSSPWNPLSSEKAAPWWRTTDKDELASLVAQRSLDFVENCDLPTPQKMNRSYYGSPRSFDSDAFRDHSIPSQTTHAPRRGNSFKNRTEEASSEPDLSKSKLLEALRRSQTRAREAENMAKEACAEKEHLVKLLLKQASELFGYKQLLQLLQLESLYHQIKIKKIEDRKEPPPVSIPWSNTKGRKAGRKRRSKRSKPNGFVGLALGMSLVGAGLLLGWTVGWMQMLSF</sequence>
<organism evidence="4 5">
    <name type="scientific">Brassica cretica</name>
    <name type="common">Mustard</name>
    <dbReference type="NCBI Taxonomy" id="69181"/>
    <lineage>
        <taxon>Eukaryota</taxon>
        <taxon>Viridiplantae</taxon>
        <taxon>Streptophyta</taxon>
        <taxon>Embryophyta</taxon>
        <taxon>Tracheophyta</taxon>
        <taxon>Spermatophyta</taxon>
        <taxon>Magnoliopsida</taxon>
        <taxon>eudicotyledons</taxon>
        <taxon>Gunneridae</taxon>
        <taxon>Pentapetalae</taxon>
        <taxon>rosids</taxon>
        <taxon>malvids</taxon>
        <taxon>Brassicales</taxon>
        <taxon>Brassicaceae</taxon>
        <taxon>Brassiceae</taxon>
        <taxon>Brassica</taxon>
    </lineage>
</organism>
<name>A0A8S9IGE7_BRACR</name>
<dbReference type="EMBL" id="QGKW02001911">
    <property type="protein sequence ID" value="KAF2568415.1"/>
    <property type="molecule type" value="Genomic_DNA"/>
</dbReference>
<dbReference type="SUPFAM" id="SSF50978">
    <property type="entry name" value="WD40 repeat-like"/>
    <property type="match status" value="2"/>
</dbReference>
<accession>A0A8S9IGE7</accession>
<evidence type="ECO:0000259" key="3">
    <source>
        <dbReference type="Pfam" id="PF12234"/>
    </source>
</evidence>
<dbReference type="Pfam" id="PF12234">
    <property type="entry name" value="Rav1p_C"/>
    <property type="match status" value="1"/>
</dbReference>
<feature type="region of interest" description="Disordered" evidence="1">
    <location>
        <begin position="952"/>
        <end position="995"/>
    </location>
</feature>
<dbReference type="InterPro" id="IPR001680">
    <property type="entry name" value="WD40_rpt"/>
</dbReference>
<dbReference type="PANTHER" id="PTHR13950:SF9">
    <property type="entry name" value="RABCONNECTIN-3A"/>
    <property type="match status" value="1"/>
</dbReference>
<evidence type="ECO:0000256" key="1">
    <source>
        <dbReference type="SAM" id="MobiDB-lite"/>
    </source>
</evidence>
<comment type="caution">
    <text evidence="4">The sequence shown here is derived from an EMBL/GenBank/DDBJ whole genome shotgun (WGS) entry which is preliminary data.</text>
</comment>
<reference evidence="4" key="1">
    <citation type="submission" date="2019-12" db="EMBL/GenBank/DDBJ databases">
        <title>Genome sequencing and annotation of Brassica cretica.</title>
        <authorList>
            <person name="Studholme D.J."/>
            <person name="Sarris P.F."/>
        </authorList>
    </citation>
    <scope>NUCLEOTIDE SEQUENCE</scope>
    <source>
        <strain evidence="4">PFS-001/15</strain>
        <tissue evidence="4">Leaf</tissue>
    </source>
</reference>
<dbReference type="SMART" id="SM00320">
    <property type="entry name" value="WD40"/>
    <property type="match status" value="4"/>
</dbReference>
<feature type="region of interest" description="Disordered" evidence="1">
    <location>
        <begin position="1077"/>
        <end position="1097"/>
    </location>
</feature>
<keyword evidence="2" id="KW-1133">Transmembrane helix</keyword>